<comment type="caution">
    <text evidence="2">The sequence shown here is derived from an EMBL/GenBank/DDBJ whole genome shotgun (WGS) entry which is preliminary data.</text>
</comment>
<dbReference type="Pfam" id="PF01636">
    <property type="entry name" value="APH"/>
    <property type="match status" value="1"/>
</dbReference>
<proteinExistence type="predicted"/>
<accession>A0ABQ3WWV7</accession>
<dbReference type="SUPFAM" id="SSF56112">
    <property type="entry name" value="Protein kinase-like (PK-like)"/>
    <property type="match status" value="1"/>
</dbReference>
<protein>
    <recommendedName>
        <fullName evidence="1">Aminoglycoside phosphotransferase domain-containing protein</fullName>
    </recommendedName>
</protein>
<name>A0ABQ3WWV7_9ACTN</name>
<reference evidence="2" key="1">
    <citation type="submission" date="2021-01" db="EMBL/GenBank/DDBJ databases">
        <title>Whole genome shotgun sequence of Actinoplanes capillaceus NBRC 16408.</title>
        <authorList>
            <person name="Komaki H."/>
            <person name="Tamura T."/>
        </authorList>
    </citation>
    <scope>NUCLEOTIDE SEQUENCE [LARGE SCALE GENOMIC DNA]</scope>
    <source>
        <strain evidence="2">NBRC 16408</strain>
    </source>
</reference>
<dbReference type="InterPro" id="IPR011009">
    <property type="entry name" value="Kinase-like_dom_sf"/>
</dbReference>
<gene>
    <name evidence="2" type="ORF">Aca07nite_80390</name>
</gene>
<dbReference type="InterPro" id="IPR051678">
    <property type="entry name" value="AGP_Transferase"/>
</dbReference>
<dbReference type="Gene3D" id="3.90.1200.10">
    <property type="match status" value="1"/>
</dbReference>
<dbReference type="PANTHER" id="PTHR21310:SF40">
    <property type="entry name" value="AMINOGLYCOSIDE PHOSPHOTRANSFERASE DOMAIN-CONTAINING PROTEIN-RELATED"/>
    <property type="match status" value="1"/>
</dbReference>
<organism evidence="2">
    <name type="scientific">Actinoplanes campanulatus</name>
    <dbReference type="NCBI Taxonomy" id="113559"/>
    <lineage>
        <taxon>Bacteria</taxon>
        <taxon>Bacillati</taxon>
        <taxon>Actinomycetota</taxon>
        <taxon>Actinomycetes</taxon>
        <taxon>Micromonosporales</taxon>
        <taxon>Micromonosporaceae</taxon>
        <taxon>Actinoplanes</taxon>
    </lineage>
</organism>
<evidence type="ECO:0000259" key="1">
    <source>
        <dbReference type="Pfam" id="PF01636"/>
    </source>
</evidence>
<sequence>MPGVATVPGMDLLGSGREADVYALDEHRVLRRYRRGDDASGEAAVMEYLAGRGFPVPRVHSVDGPDMIMERLDGPTMSGAFAAGTLTVPEGADILAGLHHRLHELPARLSSAPGDRILHRDLHPENVMLTSRGPVVIDWHNTAEGPAAVDVCLTAIIMAQVAADRTHPHAAAAAEFLTGFLARIGDGALSALGDAIAVRRADPSLGPAESARLADTVTPLIRAAWPSHHPV</sequence>
<dbReference type="EMBL" id="BOMF01000157">
    <property type="protein sequence ID" value="GID50764.1"/>
    <property type="molecule type" value="Genomic_DNA"/>
</dbReference>
<evidence type="ECO:0000313" key="2">
    <source>
        <dbReference type="EMBL" id="GID50764.1"/>
    </source>
</evidence>
<dbReference type="PANTHER" id="PTHR21310">
    <property type="entry name" value="AMINOGLYCOSIDE PHOSPHOTRANSFERASE-RELATED-RELATED"/>
    <property type="match status" value="1"/>
</dbReference>
<feature type="domain" description="Aminoglycoside phosphotransferase" evidence="1">
    <location>
        <begin position="105"/>
        <end position="158"/>
    </location>
</feature>
<dbReference type="InterPro" id="IPR002575">
    <property type="entry name" value="Aminoglycoside_PTrfase"/>
</dbReference>